<keyword evidence="3" id="KW-1185">Reference proteome</keyword>
<evidence type="ECO:0000313" key="3">
    <source>
        <dbReference type="Proteomes" id="UP000702209"/>
    </source>
</evidence>
<comment type="caution">
    <text evidence="2">The sequence shown here is derived from an EMBL/GenBank/DDBJ whole genome shotgun (WGS) entry which is preliminary data.</text>
</comment>
<sequence>MNRDRRTRHLRACRPRQGARRIGGGWAVDDRWAGIATVPRSVAADSLLDFAVFEVAEEPAATERKVSLRRGTGRAPEDTREESV</sequence>
<accession>A0ABS0CNB0</accession>
<organism evidence="2 3">
    <name type="scientific">Nocardia amamiensis</name>
    <dbReference type="NCBI Taxonomy" id="404578"/>
    <lineage>
        <taxon>Bacteria</taxon>
        <taxon>Bacillati</taxon>
        <taxon>Actinomycetota</taxon>
        <taxon>Actinomycetes</taxon>
        <taxon>Mycobacteriales</taxon>
        <taxon>Nocardiaceae</taxon>
        <taxon>Nocardia</taxon>
    </lineage>
</organism>
<proteinExistence type="predicted"/>
<dbReference type="Proteomes" id="UP000702209">
    <property type="component" value="Unassembled WGS sequence"/>
</dbReference>
<feature type="compositionally biased region" description="Basic and acidic residues" evidence="1">
    <location>
        <begin position="75"/>
        <end position="84"/>
    </location>
</feature>
<dbReference type="EMBL" id="JADLQX010000006">
    <property type="protein sequence ID" value="MBF6298026.1"/>
    <property type="molecule type" value="Genomic_DNA"/>
</dbReference>
<evidence type="ECO:0000313" key="2">
    <source>
        <dbReference type="EMBL" id="MBF6298026.1"/>
    </source>
</evidence>
<protein>
    <submittedName>
        <fullName evidence="2">Uncharacterized protein</fullName>
    </submittedName>
</protein>
<feature type="region of interest" description="Disordered" evidence="1">
    <location>
        <begin position="61"/>
        <end position="84"/>
    </location>
</feature>
<name>A0ABS0CNB0_9NOCA</name>
<evidence type="ECO:0000256" key="1">
    <source>
        <dbReference type="SAM" id="MobiDB-lite"/>
    </source>
</evidence>
<dbReference type="RefSeq" id="WP_195129323.1">
    <property type="nucleotide sequence ID" value="NZ_JADLQX010000006.1"/>
</dbReference>
<reference evidence="2 3" key="1">
    <citation type="submission" date="2020-10" db="EMBL/GenBank/DDBJ databases">
        <title>Identification of Nocardia species via Next-generation sequencing and recognition of intraspecies genetic diversity.</title>
        <authorList>
            <person name="Li P."/>
            <person name="Li P."/>
            <person name="Lu B."/>
        </authorList>
    </citation>
    <scope>NUCLEOTIDE SEQUENCE [LARGE SCALE GENOMIC DNA]</scope>
    <source>
        <strain evidence="2 3">BJ06-0157</strain>
    </source>
</reference>
<gene>
    <name evidence="2" type="ORF">IU459_10755</name>
</gene>